<dbReference type="SUPFAM" id="SSF47336">
    <property type="entry name" value="ACP-like"/>
    <property type="match status" value="1"/>
</dbReference>
<evidence type="ECO:0000313" key="3">
    <source>
        <dbReference type="Proteomes" id="UP001431313"/>
    </source>
</evidence>
<sequence>MSDVYDRLTKLLANGFGLEPEELKPEDTFGHLEMDSLALVELTVAAEEEFGVTLTEAEVGPDSTLAQAARVIEAKAGAA</sequence>
<dbReference type="InterPro" id="IPR009081">
    <property type="entry name" value="PP-bd_ACP"/>
</dbReference>
<comment type="caution">
    <text evidence="2">The sequence shown here is derived from an EMBL/GenBank/DDBJ whole genome shotgun (WGS) entry which is preliminary data.</text>
</comment>
<dbReference type="InterPro" id="IPR036736">
    <property type="entry name" value="ACP-like_sf"/>
</dbReference>
<evidence type="ECO:0000313" key="2">
    <source>
        <dbReference type="EMBL" id="MCS0638362.1"/>
    </source>
</evidence>
<protein>
    <submittedName>
        <fullName evidence="2">Phosphopantetheine-binding protein</fullName>
    </submittedName>
</protein>
<evidence type="ECO:0000259" key="1">
    <source>
        <dbReference type="PROSITE" id="PS50075"/>
    </source>
</evidence>
<name>A0ABT2CLS8_9ACTN</name>
<dbReference type="Gene3D" id="1.10.1200.10">
    <property type="entry name" value="ACP-like"/>
    <property type="match status" value="1"/>
</dbReference>
<dbReference type="Proteomes" id="UP001431313">
    <property type="component" value="Unassembled WGS sequence"/>
</dbReference>
<dbReference type="Pfam" id="PF00550">
    <property type="entry name" value="PP-binding"/>
    <property type="match status" value="1"/>
</dbReference>
<organism evidence="2 3">
    <name type="scientific">Streptomyces pyxinae</name>
    <dbReference type="NCBI Taxonomy" id="2970734"/>
    <lineage>
        <taxon>Bacteria</taxon>
        <taxon>Bacillati</taxon>
        <taxon>Actinomycetota</taxon>
        <taxon>Actinomycetes</taxon>
        <taxon>Kitasatosporales</taxon>
        <taxon>Streptomycetaceae</taxon>
        <taxon>Streptomyces</taxon>
    </lineage>
</organism>
<dbReference type="PROSITE" id="PS50075">
    <property type="entry name" value="CARRIER"/>
    <property type="match status" value="1"/>
</dbReference>
<dbReference type="EMBL" id="JANUGQ010000021">
    <property type="protein sequence ID" value="MCS0638362.1"/>
    <property type="molecule type" value="Genomic_DNA"/>
</dbReference>
<dbReference type="RefSeq" id="WP_258789633.1">
    <property type="nucleotide sequence ID" value="NZ_JANUGQ010000021.1"/>
</dbReference>
<gene>
    <name evidence="2" type="ORF">NX801_22440</name>
</gene>
<reference evidence="2" key="1">
    <citation type="submission" date="2022-08" db="EMBL/GenBank/DDBJ databases">
        <authorList>
            <person name="Somphong A."/>
            <person name="Phongsopitanun W."/>
        </authorList>
    </citation>
    <scope>NUCLEOTIDE SEQUENCE</scope>
    <source>
        <strain evidence="2">LP05-1</strain>
    </source>
</reference>
<proteinExistence type="predicted"/>
<accession>A0ABT2CLS8</accession>
<keyword evidence="3" id="KW-1185">Reference proteome</keyword>
<feature type="domain" description="Carrier" evidence="1">
    <location>
        <begin position="2"/>
        <end position="76"/>
    </location>
</feature>